<dbReference type="AlphaFoldDB" id="A0A291P3Q7"/>
<evidence type="ECO:0000313" key="2">
    <source>
        <dbReference type="Proteomes" id="UP000219993"/>
    </source>
</evidence>
<dbReference type="SUPFAM" id="SSF48613">
    <property type="entry name" value="Heme oxygenase-like"/>
    <property type="match status" value="1"/>
</dbReference>
<dbReference type="KEGG" id="hbe:BEI_0515"/>
<dbReference type="InterPro" id="IPR016084">
    <property type="entry name" value="Haem_Oase-like_multi-hlx"/>
</dbReference>
<reference evidence="1 2" key="1">
    <citation type="journal article" date="2017" name="Sci. Rep.">
        <title>Revealing the Saline Adaptation Strategies of the Halophilic Bacterium Halomonas beimenensis through High-throughput Omics and Transposon Mutagenesis Approaches.</title>
        <authorList>
            <person name="Chen Y.H."/>
            <person name="Lin S.S."/>
            <person name="Shyu Y.T."/>
        </authorList>
    </citation>
    <scope>NUCLEOTIDE SEQUENCE [LARGE SCALE GENOMIC DNA]</scope>
    <source>
        <strain evidence="1 2">NTU-111</strain>
    </source>
</reference>
<dbReference type="Gene3D" id="1.20.910.10">
    <property type="entry name" value="Heme oxygenase-like"/>
    <property type="match status" value="1"/>
</dbReference>
<proteinExistence type="predicted"/>
<dbReference type="OrthoDB" id="6270691at2"/>
<dbReference type="RefSeq" id="WP_097788036.1">
    <property type="nucleotide sequence ID" value="NZ_BAAADT010000015.1"/>
</dbReference>
<accession>A0A291P3Q7</accession>
<name>A0A291P3Q7_9GAMM</name>
<dbReference type="EMBL" id="CP021435">
    <property type="protein sequence ID" value="ATJ81502.1"/>
    <property type="molecule type" value="Genomic_DNA"/>
</dbReference>
<organism evidence="1 2">
    <name type="scientific">Halomonas beimenensis</name>
    <dbReference type="NCBI Taxonomy" id="475662"/>
    <lineage>
        <taxon>Bacteria</taxon>
        <taxon>Pseudomonadati</taxon>
        <taxon>Pseudomonadota</taxon>
        <taxon>Gammaproteobacteria</taxon>
        <taxon>Oceanospirillales</taxon>
        <taxon>Halomonadaceae</taxon>
        <taxon>Halomonas</taxon>
    </lineage>
</organism>
<keyword evidence="2" id="KW-1185">Reference proteome</keyword>
<sequence>MSDRITTPEGRECLQGLMRIWFDFERRLGRVPVIQRLERGRFTLEDHRRLLRHLRQQVVEGARWITRGASSFDRDYAEVRSMVIGHAKEEHRDYEMLEADYVAAGGEHAAIVGGQRNAGSEALHAFMMYRASQPNPVDLIGAMWIIEGLGQKMAGDWARRIDEATGGDGAWTRFMRYHGEHDDAHLDKLYVLVDRACRGEADRRAILRTARVVARLYALQLEEVDHDDAA</sequence>
<gene>
    <name evidence="1" type="ORF">BEI_0515</name>
</gene>
<protein>
    <submittedName>
        <fullName evidence="1">Long-chain acyl-CoA synthetase</fullName>
    </submittedName>
</protein>
<dbReference type="Proteomes" id="UP000219993">
    <property type="component" value="Chromosome"/>
</dbReference>
<evidence type="ECO:0000313" key="1">
    <source>
        <dbReference type="EMBL" id="ATJ81502.1"/>
    </source>
</evidence>